<evidence type="ECO:0000313" key="6">
    <source>
        <dbReference type="Proteomes" id="UP001321582"/>
    </source>
</evidence>
<dbReference type="AlphaFoldDB" id="A0AAU9DBK8"/>
<dbReference type="SUPFAM" id="SSF52540">
    <property type="entry name" value="P-loop containing nucleoside triphosphate hydrolases"/>
    <property type="match status" value="1"/>
</dbReference>
<evidence type="ECO:0000256" key="1">
    <source>
        <dbReference type="ARBA" id="ARBA00022448"/>
    </source>
</evidence>
<dbReference type="Gene3D" id="3.40.50.300">
    <property type="entry name" value="P-loop containing nucleotide triphosphate hydrolases"/>
    <property type="match status" value="1"/>
</dbReference>
<evidence type="ECO:0000259" key="4">
    <source>
        <dbReference type="Pfam" id="PF00005"/>
    </source>
</evidence>
<dbReference type="Proteomes" id="UP001321582">
    <property type="component" value="Chromosome"/>
</dbReference>
<dbReference type="KEGG" id="haby:HLVA_00620"/>
<name>A0AAU9DBK8_9FUSO</name>
<dbReference type="EMBL" id="AP027059">
    <property type="protein sequence ID" value="BDU49493.1"/>
    <property type="molecule type" value="Genomic_DNA"/>
</dbReference>
<evidence type="ECO:0000313" key="5">
    <source>
        <dbReference type="EMBL" id="BDU49493.1"/>
    </source>
</evidence>
<organism evidence="5 6">
    <name type="scientific">Haliovirga abyssi</name>
    <dbReference type="NCBI Taxonomy" id="2996794"/>
    <lineage>
        <taxon>Bacteria</taxon>
        <taxon>Fusobacteriati</taxon>
        <taxon>Fusobacteriota</taxon>
        <taxon>Fusobacteriia</taxon>
        <taxon>Fusobacteriales</taxon>
        <taxon>Haliovirgaceae</taxon>
        <taxon>Haliovirga</taxon>
    </lineage>
</organism>
<dbReference type="PANTHER" id="PTHR42711:SF1">
    <property type="entry name" value="ABC-TRANSPORT PROTEIN, ATP-BINDING COMPONENT"/>
    <property type="match status" value="1"/>
</dbReference>
<dbReference type="GO" id="GO:0005524">
    <property type="term" value="F:ATP binding"/>
    <property type="evidence" value="ECO:0007669"/>
    <property type="project" value="UniProtKB-KW"/>
</dbReference>
<sequence length="224" mass="26267">MEESFLILKEIYEVEDDLYKERMEFLDSVLELNKFISSPVRTLSLGQRMRADLAAALLHNPKVLYLDEPTIGLDIIAKANIREAIKGINAKYKTTVILTTHDLDDIENLCERMIMIDNGKKIYDGEIKAIKEKYGEIKKIKIDVKNIDEFEKLDFRKEFNLEKEDLKLNIEKNSLIIEFNRKKSSVSDIISYILKKIDVLDINIFETEIEEIIRKIYKNEVEMN</sequence>
<dbReference type="PANTHER" id="PTHR42711">
    <property type="entry name" value="ABC TRANSPORTER ATP-BINDING PROTEIN"/>
    <property type="match status" value="1"/>
</dbReference>
<dbReference type="Pfam" id="PF00005">
    <property type="entry name" value="ABC_tran"/>
    <property type="match status" value="1"/>
</dbReference>
<keyword evidence="1" id="KW-0813">Transport</keyword>
<accession>A0AAU9DBK8</accession>
<reference evidence="5 6" key="1">
    <citation type="submission" date="2022-11" db="EMBL/GenBank/DDBJ databases">
        <title>Haliovirga abyssi gen. nov., sp. nov., a mesophilic fermentative bacterium isolated from the Iheya North hydrothermal field and the proposal of Haliovirgaceae fam. nov.</title>
        <authorList>
            <person name="Miyazaki U."/>
            <person name="Tame A."/>
            <person name="Miyazaki J."/>
            <person name="Takai K."/>
            <person name="Sawayama S."/>
            <person name="Kitajima M."/>
            <person name="Okamoto A."/>
            <person name="Nakagawa S."/>
        </authorList>
    </citation>
    <scope>NUCLEOTIDE SEQUENCE [LARGE SCALE GENOMIC DNA]</scope>
    <source>
        <strain evidence="5 6">IC12</strain>
    </source>
</reference>
<dbReference type="InterPro" id="IPR050763">
    <property type="entry name" value="ABC_transporter_ATP-binding"/>
</dbReference>
<proteinExistence type="predicted"/>
<dbReference type="InterPro" id="IPR027417">
    <property type="entry name" value="P-loop_NTPase"/>
</dbReference>
<dbReference type="InterPro" id="IPR003439">
    <property type="entry name" value="ABC_transporter-like_ATP-bd"/>
</dbReference>
<keyword evidence="2" id="KW-0547">Nucleotide-binding</keyword>
<evidence type="ECO:0000256" key="3">
    <source>
        <dbReference type="ARBA" id="ARBA00022840"/>
    </source>
</evidence>
<feature type="domain" description="ABC transporter" evidence="4">
    <location>
        <begin position="13"/>
        <end position="70"/>
    </location>
</feature>
<gene>
    <name evidence="5" type="ORF">HLVA_00620</name>
</gene>
<dbReference type="GO" id="GO:0016887">
    <property type="term" value="F:ATP hydrolysis activity"/>
    <property type="evidence" value="ECO:0007669"/>
    <property type="project" value="InterPro"/>
</dbReference>
<evidence type="ECO:0000256" key="2">
    <source>
        <dbReference type="ARBA" id="ARBA00022741"/>
    </source>
</evidence>
<keyword evidence="6" id="KW-1185">Reference proteome</keyword>
<protein>
    <recommendedName>
        <fullName evidence="4">ABC transporter domain-containing protein</fullName>
    </recommendedName>
</protein>
<keyword evidence="3" id="KW-0067">ATP-binding</keyword>